<organism evidence="2 3">
    <name type="scientific">Crocosphaera subtropica (strain ATCC 51142 / BH68)</name>
    <name type="common">Cyanothece sp. (strain ATCC 51142)</name>
    <dbReference type="NCBI Taxonomy" id="43989"/>
    <lineage>
        <taxon>Bacteria</taxon>
        <taxon>Bacillati</taxon>
        <taxon>Cyanobacteriota</taxon>
        <taxon>Cyanophyceae</taxon>
        <taxon>Oscillatoriophycideae</taxon>
        <taxon>Chroococcales</taxon>
        <taxon>Aphanothecaceae</taxon>
        <taxon>Crocosphaera</taxon>
        <taxon>Crocosphaera subtropica</taxon>
    </lineage>
</organism>
<keyword evidence="1" id="KW-0812">Transmembrane</keyword>
<evidence type="ECO:0000313" key="3">
    <source>
        <dbReference type="Proteomes" id="UP000001203"/>
    </source>
</evidence>
<name>B1WVT6_CROS5</name>
<evidence type="ECO:0000256" key="1">
    <source>
        <dbReference type="SAM" id="Phobius"/>
    </source>
</evidence>
<dbReference type="KEGG" id="cyt:cce_1323"/>
<evidence type="ECO:0000313" key="2">
    <source>
        <dbReference type="EMBL" id="ACB50673.1"/>
    </source>
</evidence>
<gene>
    <name evidence="2" type="ordered locus">cce_1323</name>
</gene>
<dbReference type="HOGENOM" id="CLU_1376182_0_0_3"/>
<feature type="transmembrane region" description="Helical" evidence="1">
    <location>
        <begin position="21"/>
        <end position="39"/>
    </location>
</feature>
<feature type="transmembrane region" description="Helical" evidence="1">
    <location>
        <begin position="122"/>
        <end position="139"/>
    </location>
</feature>
<keyword evidence="1" id="KW-0472">Membrane</keyword>
<dbReference type="EMBL" id="CP000806">
    <property type="protein sequence ID" value="ACB50673.1"/>
    <property type="molecule type" value="Genomic_DNA"/>
</dbReference>
<dbReference type="RefSeq" id="WP_012361600.1">
    <property type="nucleotide sequence ID" value="NC_010546.1"/>
</dbReference>
<reference evidence="2 3" key="1">
    <citation type="journal article" date="2008" name="Proc. Natl. Acad. Sci. U.S.A.">
        <title>The genome of Cyanothece 51142, a unicellular diazotrophic cyanobacterium important in the marine nitrogen cycle.</title>
        <authorList>
            <person name="Welsh E.A."/>
            <person name="Liberton M."/>
            <person name="Stoeckel J."/>
            <person name="Loh T."/>
            <person name="Elvitigala T."/>
            <person name="Wang C."/>
            <person name="Wollam A."/>
            <person name="Fulton R.S."/>
            <person name="Clifton S.W."/>
            <person name="Jacobs J.M."/>
            <person name="Aurora R."/>
            <person name="Ghosh B.K."/>
            <person name="Sherman L.A."/>
            <person name="Smith R.D."/>
            <person name="Wilson R.K."/>
            <person name="Pakrasi H.B."/>
        </authorList>
    </citation>
    <scope>NUCLEOTIDE SEQUENCE [LARGE SCALE GENOMIC DNA]</scope>
    <source>
        <strain evidence="3">ATCC 51142 / BH68</strain>
    </source>
</reference>
<feature type="transmembrane region" description="Helical" evidence="1">
    <location>
        <begin position="159"/>
        <end position="178"/>
    </location>
</feature>
<protein>
    <submittedName>
        <fullName evidence="2">Uncharacterized protein</fullName>
    </submittedName>
</protein>
<sequence>MIIIIISLVFDMQKRDPLTKVIFICISMICLFTIPFSLLKFTPKLEIGWDNLWKGVSEYYLGYVQSEMSNNPQNSSQFKPFQLRIYRLLNSSQEKELESYRKQAKENLTRAILYYRREGKPLNFIIDLLWGGIFIGCLPDSNFQQLLMTLDILQILKCNWFGGMSIIVTPILFIFYCIKYDFPAAWLENVLTQIELEE</sequence>
<accession>B1WVT6</accession>
<dbReference type="Proteomes" id="UP000001203">
    <property type="component" value="Chromosome circular"/>
</dbReference>
<keyword evidence="1" id="KW-1133">Transmembrane helix</keyword>
<proteinExistence type="predicted"/>
<keyword evidence="3" id="KW-1185">Reference proteome</keyword>
<dbReference type="AlphaFoldDB" id="B1WVT6"/>